<dbReference type="Proteomes" id="UP000824469">
    <property type="component" value="Unassembled WGS sequence"/>
</dbReference>
<evidence type="ECO:0000256" key="1">
    <source>
        <dbReference type="SAM" id="MobiDB-lite"/>
    </source>
</evidence>
<dbReference type="GO" id="GO:0010150">
    <property type="term" value="P:leaf senescence"/>
    <property type="evidence" value="ECO:0007669"/>
    <property type="project" value="InterPro"/>
</dbReference>
<evidence type="ECO:0000313" key="2">
    <source>
        <dbReference type="EMBL" id="KAH9315746.1"/>
    </source>
</evidence>
<name>A0AA38G3I0_TAXCH</name>
<dbReference type="InterPro" id="IPR044708">
    <property type="entry name" value="CPR5"/>
</dbReference>
<dbReference type="PANTHER" id="PTHR35322:SF2">
    <property type="entry name" value="PROTEIN CPR-5"/>
    <property type="match status" value="1"/>
</dbReference>
<feature type="non-terminal residue" evidence="2">
    <location>
        <position position="1323"/>
    </location>
</feature>
<dbReference type="GO" id="GO:0006952">
    <property type="term" value="P:defense response"/>
    <property type="evidence" value="ECO:0007669"/>
    <property type="project" value="InterPro"/>
</dbReference>
<reference evidence="2 3" key="1">
    <citation type="journal article" date="2021" name="Nat. Plants">
        <title>The Taxus genome provides insights into paclitaxel biosynthesis.</title>
        <authorList>
            <person name="Xiong X."/>
            <person name="Gou J."/>
            <person name="Liao Q."/>
            <person name="Li Y."/>
            <person name="Zhou Q."/>
            <person name="Bi G."/>
            <person name="Li C."/>
            <person name="Du R."/>
            <person name="Wang X."/>
            <person name="Sun T."/>
            <person name="Guo L."/>
            <person name="Liang H."/>
            <person name="Lu P."/>
            <person name="Wu Y."/>
            <person name="Zhang Z."/>
            <person name="Ro D.K."/>
            <person name="Shang Y."/>
            <person name="Huang S."/>
            <person name="Yan J."/>
        </authorList>
    </citation>
    <scope>NUCLEOTIDE SEQUENCE [LARGE SCALE GENOMIC DNA]</scope>
    <source>
        <strain evidence="2">Ta-2019</strain>
    </source>
</reference>
<dbReference type="GO" id="GO:0010090">
    <property type="term" value="P:trichome morphogenesis"/>
    <property type="evidence" value="ECO:0007669"/>
    <property type="project" value="InterPro"/>
</dbReference>
<dbReference type="EMBL" id="JAHRHJ020000005">
    <property type="protein sequence ID" value="KAH9315746.1"/>
    <property type="molecule type" value="Genomic_DNA"/>
</dbReference>
<evidence type="ECO:0000313" key="3">
    <source>
        <dbReference type="Proteomes" id="UP000824469"/>
    </source>
</evidence>
<accession>A0AA38G3I0</accession>
<feature type="region of interest" description="Disordered" evidence="1">
    <location>
        <begin position="501"/>
        <end position="523"/>
    </location>
</feature>
<proteinExistence type="predicted"/>
<sequence>MFCRFATQEISHSTDEEKCKDLTNLQEKSDNEMDQKASVDFLRSNATHEFPQRQEIKSEIEAGVESDHRDGSIIDNFKNGYPETPPLEEAKYEVPQNKEFKHCACTEMTTEAGLGGSDVEKPEYADGGKLLKLLKGNMDTGKPLGSLDHHISFDAYVENIKVVMENDVEQVREEVFGKFKQTDSTILIDSEVDLEDLSHCIQAGQERSTVHRWMECINFLSPDIPTGVFRLPIEDVSSTDKEKFQDITNLQEPSMKAEYEEISGALDASLCLSRLQISCADSVHSKVTHEFQGHEIKSEIEELAAESDYLNARNGSITDDINNGHPKLLTLEEAEYDVPKTTNLTTIYPEMKAEAGPDGLDAKKLESADSSQLFKELDATNTESAIPLSPLDASVDDPSVAIENDVVEDFGKAKQGGGAILADSDVGLEELSECIQAGQERTTLERWMECINSLSPHTPMDVLPLLTDETSCSEEEKCEDFTNWQEQSKNLTTVYPEMKAEAGPDGLDAKNVESADSSRHLKGLDATNMESGIRLRPLDGYVDDSSVAMGNDVVEFYSKGNQVGSAILVASVVGLEELSECIQAGQERTTVGRWMECINSLSPHTPVDVLPLSTHETSCTEEKNCEDCTNWLEQSKEKMDQEASGAVEGSVNFIHSKVDHAFHKLEIKSEIEECVESDSLKGSTDNIKNGSLELYPLEKVKYEVPKMKNSIAAYPEMTTDAWHGGLDIEEPESAGSSKILKLLKGYDILGCLLRNAKLVTLVISAILFVPWGLSKMAYKNLRMILLILTEAKQKSVAKIIKVLGSREIETSSVSPNGQETGESIVDSPNDHLLGPLGCYIGMAVASVLPEVIAINHQNESISVDELARLMGLAVNESLFQVLGTGSKQFADDFEESFRSTFNIKELVKQAVHDNIRRSCDSQGKWNSSLEGWIAGSTVDKSAEDICVHNRKIKISSSAELQRPNTRVKFQVQSDERSHKQETSGSPTSCNHARKVGADDKLSHLQHEFGNQSNFSNFDRQLSIKFSEAARNCRQKISEANCQVAGNDGAVSEGAIVGNLQQKNLYDFNSEVNVPHGINCSPHLKNDSGEIERNSLIVKDGVQAEKYPNNFVENSSFVSTERATATTERKGQNNDCNPSEEIQGNEEISWMQKTTQNVVLHAHAQCEGQSERQLKQFSSSINESDALALLLDNKKLLDPQSQQNFPSTLNMSVRELEKSNHFKSLELMQKLRNLEVQEEQFHVSSQSKNLARQSLELSHSKALFKKNVCIEEKLNKSYIDLSRACADELVAGMFVMLLALAYGAWRHSHALLSEAIALCLVSHK</sequence>
<dbReference type="PANTHER" id="PTHR35322">
    <property type="entry name" value="PROTEIN CPR-5"/>
    <property type="match status" value="1"/>
</dbReference>
<protein>
    <submittedName>
        <fullName evidence="2">Uncharacterized protein</fullName>
    </submittedName>
</protein>
<organism evidence="2 3">
    <name type="scientific">Taxus chinensis</name>
    <name type="common">Chinese yew</name>
    <name type="synonym">Taxus wallichiana var. chinensis</name>
    <dbReference type="NCBI Taxonomy" id="29808"/>
    <lineage>
        <taxon>Eukaryota</taxon>
        <taxon>Viridiplantae</taxon>
        <taxon>Streptophyta</taxon>
        <taxon>Embryophyta</taxon>
        <taxon>Tracheophyta</taxon>
        <taxon>Spermatophyta</taxon>
        <taxon>Pinopsida</taxon>
        <taxon>Pinidae</taxon>
        <taxon>Conifers II</taxon>
        <taxon>Cupressales</taxon>
        <taxon>Taxaceae</taxon>
        <taxon>Taxus</taxon>
    </lineage>
</organism>
<gene>
    <name evidence="2" type="ORF">KI387_024373</name>
</gene>
<keyword evidence="3" id="KW-1185">Reference proteome</keyword>
<feature type="region of interest" description="Disordered" evidence="1">
    <location>
        <begin position="970"/>
        <end position="993"/>
    </location>
</feature>
<comment type="caution">
    <text evidence="2">The sequence shown here is derived from an EMBL/GenBank/DDBJ whole genome shotgun (WGS) entry which is preliminary data.</text>
</comment>